<dbReference type="Pfam" id="PF07811">
    <property type="entry name" value="TadE"/>
    <property type="match status" value="1"/>
</dbReference>
<protein>
    <submittedName>
        <fullName evidence="3">TadE-like protein</fullName>
    </submittedName>
</protein>
<keyword evidence="1" id="KW-1133">Transmembrane helix</keyword>
<gene>
    <name evidence="3" type="ORF">SAMN06296273_1582</name>
</gene>
<evidence type="ECO:0000256" key="1">
    <source>
        <dbReference type="SAM" id="Phobius"/>
    </source>
</evidence>
<keyword evidence="1" id="KW-0812">Transmembrane</keyword>
<reference evidence="3 4" key="1">
    <citation type="submission" date="2017-08" db="EMBL/GenBank/DDBJ databases">
        <authorList>
            <person name="de Groot N.N."/>
        </authorList>
    </citation>
    <scope>NUCLEOTIDE SEQUENCE [LARGE SCALE GENOMIC DNA]</scope>
    <source>
        <strain evidence="3 4">Nm15</strain>
    </source>
</reference>
<keyword evidence="1" id="KW-0472">Membrane</keyword>
<evidence type="ECO:0000313" key="3">
    <source>
        <dbReference type="EMBL" id="SNX60122.1"/>
    </source>
</evidence>
<name>A0A285BXY8_9PROT</name>
<dbReference type="OrthoDB" id="7026216at2"/>
<dbReference type="AlphaFoldDB" id="A0A285BXY8"/>
<feature type="domain" description="TadE-like" evidence="2">
    <location>
        <begin position="15"/>
        <end position="57"/>
    </location>
</feature>
<dbReference type="EMBL" id="LT907782">
    <property type="protein sequence ID" value="SNX60122.1"/>
    <property type="molecule type" value="Genomic_DNA"/>
</dbReference>
<dbReference type="Proteomes" id="UP000242498">
    <property type="component" value="Chromosome I"/>
</dbReference>
<feature type="transmembrane region" description="Helical" evidence="1">
    <location>
        <begin position="21"/>
        <end position="43"/>
    </location>
</feature>
<sequence>MNKRNIQLNPKTMRGSVAVELALLLIPLIILVFGVAEFGRAIYQYNTLVKTVRDAARLLSQHSPTDTVNYPESEARCLVVHGSADCSGSALLPGLTIGMVGIASSTTATGAGNSINLVTVTVTGYTFNFVFNPLVFFGNSMTTLQFDPIQTTMRQL</sequence>
<organism evidence="3 4">
    <name type="scientific">Nitrosomonas ureae</name>
    <dbReference type="NCBI Taxonomy" id="44577"/>
    <lineage>
        <taxon>Bacteria</taxon>
        <taxon>Pseudomonadati</taxon>
        <taxon>Pseudomonadota</taxon>
        <taxon>Betaproteobacteria</taxon>
        <taxon>Nitrosomonadales</taxon>
        <taxon>Nitrosomonadaceae</taxon>
        <taxon>Nitrosomonas</taxon>
    </lineage>
</organism>
<dbReference type="RefSeq" id="WP_096292757.1">
    <property type="nucleotide sequence ID" value="NZ_LT907782.1"/>
</dbReference>
<proteinExistence type="predicted"/>
<evidence type="ECO:0000259" key="2">
    <source>
        <dbReference type="Pfam" id="PF07811"/>
    </source>
</evidence>
<dbReference type="InterPro" id="IPR012495">
    <property type="entry name" value="TadE-like_dom"/>
</dbReference>
<evidence type="ECO:0000313" key="4">
    <source>
        <dbReference type="Proteomes" id="UP000242498"/>
    </source>
</evidence>
<accession>A0A285BXY8</accession>